<dbReference type="Proteomes" id="UP000663866">
    <property type="component" value="Unassembled WGS sequence"/>
</dbReference>
<feature type="region of interest" description="Disordered" evidence="1">
    <location>
        <begin position="1"/>
        <end position="22"/>
    </location>
</feature>
<accession>A0A820M0Z0</accession>
<evidence type="ECO:0000256" key="1">
    <source>
        <dbReference type="SAM" id="MobiDB-lite"/>
    </source>
</evidence>
<organism evidence="3 4">
    <name type="scientific">Rotaria magnacalcarata</name>
    <dbReference type="NCBI Taxonomy" id="392030"/>
    <lineage>
        <taxon>Eukaryota</taxon>
        <taxon>Metazoa</taxon>
        <taxon>Spiralia</taxon>
        <taxon>Gnathifera</taxon>
        <taxon>Rotifera</taxon>
        <taxon>Eurotatoria</taxon>
        <taxon>Bdelloidea</taxon>
        <taxon>Philodinida</taxon>
        <taxon>Philodinidae</taxon>
        <taxon>Rotaria</taxon>
    </lineage>
</organism>
<dbReference type="Proteomes" id="UP000663856">
    <property type="component" value="Unassembled WGS sequence"/>
</dbReference>
<protein>
    <submittedName>
        <fullName evidence="3">Uncharacterized protein</fullName>
    </submittedName>
</protein>
<evidence type="ECO:0000313" key="3">
    <source>
        <dbReference type="EMBL" id="CAF4365333.1"/>
    </source>
</evidence>
<evidence type="ECO:0000313" key="2">
    <source>
        <dbReference type="EMBL" id="CAF2090646.1"/>
    </source>
</evidence>
<name>A0A820M0Z0_9BILA</name>
<gene>
    <name evidence="3" type="ORF">OVN521_LOCUS33307</name>
    <name evidence="2" type="ORF">WKI299_LOCUS18072</name>
</gene>
<keyword evidence="4" id="KW-1185">Reference proteome</keyword>
<proteinExistence type="predicted"/>
<reference evidence="3" key="1">
    <citation type="submission" date="2021-02" db="EMBL/GenBank/DDBJ databases">
        <authorList>
            <person name="Nowell W R."/>
        </authorList>
    </citation>
    <scope>NUCLEOTIDE SEQUENCE</scope>
</reference>
<feature type="compositionally biased region" description="Basic residues" evidence="1">
    <location>
        <begin position="1"/>
        <end position="13"/>
    </location>
</feature>
<comment type="caution">
    <text evidence="3">The sequence shown here is derived from an EMBL/GenBank/DDBJ whole genome shotgun (WGS) entry which is preliminary data.</text>
</comment>
<dbReference type="EMBL" id="CAJOBG010033859">
    <property type="protein sequence ID" value="CAF4365333.1"/>
    <property type="molecule type" value="Genomic_DNA"/>
</dbReference>
<sequence>MVRKKSISSKVKTRKEAYKRRQEVRSTSISRPWRILIVTMKACKKFLSLRHSVKNDSCMQTTMNISQSDLTNSNYVNDRNSNDKAVTLSNTTELRTEFDDQNVIENIIKKIVSRVSRLDNERKRQLKNRKKKK</sequence>
<evidence type="ECO:0000313" key="4">
    <source>
        <dbReference type="Proteomes" id="UP000663866"/>
    </source>
</evidence>
<dbReference type="EMBL" id="CAJNRF010007350">
    <property type="protein sequence ID" value="CAF2090646.1"/>
    <property type="molecule type" value="Genomic_DNA"/>
</dbReference>
<dbReference type="AlphaFoldDB" id="A0A820M0Z0"/>